<dbReference type="InterPro" id="IPR011335">
    <property type="entry name" value="Restrct_endonuc-II-like"/>
</dbReference>
<evidence type="ECO:0000259" key="2">
    <source>
        <dbReference type="Pfam" id="PF04480"/>
    </source>
</evidence>
<evidence type="ECO:0000256" key="1">
    <source>
        <dbReference type="SAM" id="Coils"/>
    </source>
</evidence>
<dbReference type="InterPro" id="IPR047216">
    <property type="entry name" value="Endonuclease_DUF559_bact"/>
</dbReference>
<dbReference type="EMBL" id="BLAY01000018">
    <property type="protein sequence ID" value="GET36842.1"/>
    <property type="molecule type" value="Genomic_DNA"/>
</dbReference>
<dbReference type="Pfam" id="PF04480">
    <property type="entry name" value="DUF559"/>
    <property type="match status" value="1"/>
</dbReference>
<organism evidence="3 4">
    <name type="scientific">Microseira wollei NIES-4236</name>
    <dbReference type="NCBI Taxonomy" id="2530354"/>
    <lineage>
        <taxon>Bacteria</taxon>
        <taxon>Bacillati</taxon>
        <taxon>Cyanobacteriota</taxon>
        <taxon>Cyanophyceae</taxon>
        <taxon>Oscillatoriophycideae</taxon>
        <taxon>Aerosakkonematales</taxon>
        <taxon>Aerosakkonemataceae</taxon>
        <taxon>Microseira</taxon>
    </lineage>
</organism>
<keyword evidence="4" id="KW-1185">Reference proteome</keyword>
<proteinExistence type="predicted"/>
<gene>
    <name evidence="3" type="ORF">MiSe_15940</name>
</gene>
<dbReference type="SUPFAM" id="SSF52980">
    <property type="entry name" value="Restriction endonuclease-like"/>
    <property type="match status" value="1"/>
</dbReference>
<sequence length="203" mass="22928">MVVLSNHPVIEGFSGLLTAMASANLIDTCFHLPYNPQLVERAKELRKNMTPAEKKLWNNYLRRFQFRVLRQRPIDNFIVDFYCANLKLVIEIDGEKHPDLSRRLAAAKENPALPSQQPEDYGEAVLIEDIKSAAADPKIKAAIEELAAKVEEAAQVNPNLEKAIQELTEKVKPQATTIENWQGINIKGVRNTINHPKFEFGSK</sequence>
<accession>A0AAV3X254</accession>
<dbReference type="AlphaFoldDB" id="A0AAV3X254"/>
<feature type="domain" description="DUF559" evidence="2">
    <location>
        <begin position="39"/>
        <end position="99"/>
    </location>
</feature>
<protein>
    <recommendedName>
        <fullName evidence="2">DUF559 domain-containing protein</fullName>
    </recommendedName>
</protein>
<dbReference type="Gene3D" id="3.40.960.10">
    <property type="entry name" value="VSR Endonuclease"/>
    <property type="match status" value="1"/>
</dbReference>
<feature type="coiled-coil region" evidence="1">
    <location>
        <begin position="143"/>
        <end position="170"/>
    </location>
</feature>
<dbReference type="InterPro" id="IPR007569">
    <property type="entry name" value="DUF559"/>
</dbReference>
<dbReference type="PANTHER" id="PTHR38590:SF1">
    <property type="entry name" value="BLL0828 PROTEIN"/>
    <property type="match status" value="1"/>
</dbReference>
<comment type="caution">
    <text evidence="3">The sequence shown here is derived from an EMBL/GenBank/DDBJ whole genome shotgun (WGS) entry which is preliminary data.</text>
</comment>
<name>A0AAV3X254_9CYAN</name>
<dbReference type="PANTHER" id="PTHR38590">
    <property type="entry name" value="BLL0828 PROTEIN"/>
    <property type="match status" value="1"/>
</dbReference>
<keyword evidence="1" id="KW-0175">Coiled coil</keyword>
<reference evidence="3" key="1">
    <citation type="submission" date="2019-10" db="EMBL/GenBank/DDBJ databases">
        <title>Draft genome sequece of Microseira wollei NIES-4236.</title>
        <authorList>
            <person name="Yamaguchi H."/>
            <person name="Suzuki S."/>
            <person name="Kawachi M."/>
        </authorList>
    </citation>
    <scope>NUCLEOTIDE SEQUENCE</scope>
    <source>
        <strain evidence="3">NIES-4236</strain>
    </source>
</reference>
<dbReference type="Proteomes" id="UP001050975">
    <property type="component" value="Unassembled WGS sequence"/>
</dbReference>
<evidence type="ECO:0000313" key="3">
    <source>
        <dbReference type="EMBL" id="GET36842.1"/>
    </source>
</evidence>
<evidence type="ECO:0000313" key="4">
    <source>
        <dbReference type="Proteomes" id="UP001050975"/>
    </source>
</evidence>